<dbReference type="GO" id="GO:0036159">
    <property type="term" value="P:inner dynein arm assembly"/>
    <property type="evidence" value="ECO:0007669"/>
    <property type="project" value="TreeGrafter"/>
</dbReference>
<dbReference type="Proteomes" id="UP000663877">
    <property type="component" value="Unassembled WGS sequence"/>
</dbReference>
<dbReference type="PANTHER" id="PTHR16216">
    <property type="entry name" value="DYNEIN ASSEMBLY FACTOR 5, AXONEMAL"/>
    <property type="match status" value="1"/>
</dbReference>
<reference evidence="2" key="1">
    <citation type="submission" date="2021-02" db="EMBL/GenBank/DDBJ databases">
        <authorList>
            <person name="Nowell W R."/>
        </authorList>
    </citation>
    <scope>NUCLEOTIDE SEQUENCE</scope>
</reference>
<dbReference type="GO" id="GO:0005737">
    <property type="term" value="C:cytoplasm"/>
    <property type="evidence" value="ECO:0007669"/>
    <property type="project" value="TreeGrafter"/>
</dbReference>
<evidence type="ECO:0000313" key="3">
    <source>
        <dbReference type="Proteomes" id="UP000663832"/>
    </source>
</evidence>
<protein>
    <submittedName>
        <fullName evidence="2">Uncharacterized protein</fullName>
    </submittedName>
</protein>
<sequence>LVCSTVNAYIQAFHGDFTIELYRAHVEDIAKILLIHMDDQNTQIQNAVFDTVFQFATQLKDASEIFINEIRNVKHKHRNQTLCDTLIERIQKSK</sequence>
<dbReference type="OrthoDB" id="413572at2759"/>
<evidence type="ECO:0000313" key="2">
    <source>
        <dbReference type="EMBL" id="CAF1642237.1"/>
    </source>
</evidence>
<gene>
    <name evidence="1" type="ORF">BJG266_LOCUS42757</name>
    <name evidence="2" type="ORF">QVE165_LOCUS59653</name>
</gene>
<feature type="non-terminal residue" evidence="2">
    <location>
        <position position="1"/>
    </location>
</feature>
<dbReference type="GO" id="GO:0045505">
    <property type="term" value="F:dynein intermediate chain binding"/>
    <property type="evidence" value="ECO:0007669"/>
    <property type="project" value="TreeGrafter"/>
</dbReference>
<comment type="caution">
    <text evidence="2">The sequence shown here is derived from an EMBL/GenBank/DDBJ whole genome shotgun (WGS) entry which is preliminary data.</text>
</comment>
<dbReference type="GO" id="GO:0003341">
    <property type="term" value="P:cilium movement"/>
    <property type="evidence" value="ECO:0007669"/>
    <property type="project" value="TreeGrafter"/>
</dbReference>
<dbReference type="EMBL" id="CAJNOM010003153">
    <property type="protein sequence ID" value="CAF1642237.1"/>
    <property type="molecule type" value="Genomic_DNA"/>
</dbReference>
<dbReference type="GO" id="GO:0036158">
    <property type="term" value="P:outer dynein arm assembly"/>
    <property type="evidence" value="ECO:0007669"/>
    <property type="project" value="TreeGrafter"/>
</dbReference>
<organism evidence="2 3">
    <name type="scientific">Adineta steineri</name>
    <dbReference type="NCBI Taxonomy" id="433720"/>
    <lineage>
        <taxon>Eukaryota</taxon>
        <taxon>Metazoa</taxon>
        <taxon>Spiralia</taxon>
        <taxon>Gnathifera</taxon>
        <taxon>Rotifera</taxon>
        <taxon>Eurotatoria</taxon>
        <taxon>Bdelloidea</taxon>
        <taxon>Adinetida</taxon>
        <taxon>Adinetidae</taxon>
        <taxon>Adineta</taxon>
    </lineage>
</organism>
<evidence type="ECO:0000313" key="1">
    <source>
        <dbReference type="EMBL" id="CAF1493699.1"/>
    </source>
</evidence>
<proteinExistence type="predicted"/>
<dbReference type="AlphaFoldDB" id="A0A816E538"/>
<dbReference type="Proteomes" id="UP000663832">
    <property type="component" value="Unassembled WGS sequence"/>
</dbReference>
<dbReference type="EMBL" id="CAJNOI010002822">
    <property type="protein sequence ID" value="CAF1493699.1"/>
    <property type="molecule type" value="Genomic_DNA"/>
</dbReference>
<dbReference type="PANTHER" id="PTHR16216:SF2">
    <property type="entry name" value="DYNEIN AXONEMAL ASSEMBLY FACTOR 5"/>
    <property type="match status" value="1"/>
</dbReference>
<dbReference type="InterPro" id="IPR052623">
    <property type="entry name" value="DAAF5"/>
</dbReference>
<keyword evidence="3" id="KW-1185">Reference proteome</keyword>
<accession>A0A816E538</accession>
<name>A0A816E538_9BILA</name>